<dbReference type="EMBL" id="BMAR01000008">
    <property type="protein sequence ID" value="GFR44580.1"/>
    <property type="molecule type" value="Genomic_DNA"/>
</dbReference>
<evidence type="ECO:0000256" key="1">
    <source>
        <dbReference type="SAM" id="MobiDB-lite"/>
    </source>
</evidence>
<sequence>MLSSIVPYAAKLLNVILAPPSASASSPLPFSFVLRGACIKALKLLLAVWLTALLLSALQSLLGTLPLAIAVVAAVQWHLQLQRRTAPCNHLRPGPPHRSAAQQPLHPLPPALHRALLRAASSLTYRLAQLSSLCQHCYSSCFPHHGATATGAGASAAAASRAAGAGATAAAGASAGRSSAGWQSWLQRLIPGGPGGPGWLRAPLVVRLLSWTPPGPRDQLLQGQVQRQQPQQQQRKHARG</sequence>
<evidence type="ECO:0000313" key="4">
    <source>
        <dbReference type="Proteomes" id="UP001054857"/>
    </source>
</evidence>
<reference evidence="3 4" key="1">
    <citation type="journal article" date="2021" name="Sci. Rep.">
        <title>Genome sequencing of the multicellular alga Astrephomene provides insights into convergent evolution of germ-soma differentiation.</title>
        <authorList>
            <person name="Yamashita S."/>
            <person name="Yamamoto K."/>
            <person name="Matsuzaki R."/>
            <person name="Suzuki S."/>
            <person name="Yamaguchi H."/>
            <person name="Hirooka S."/>
            <person name="Minakuchi Y."/>
            <person name="Miyagishima S."/>
            <person name="Kawachi M."/>
            <person name="Toyoda A."/>
            <person name="Nozaki H."/>
        </authorList>
    </citation>
    <scope>NUCLEOTIDE SEQUENCE [LARGE SCALE GENOMIC DNA]</scope>
    <source>
        <strain evidence="3 4">NIES-4017</strain>
    </source>
</reference>
<proteinExistence type="predicted"/>
<evidence type="ECO:0000256" key="2">
    <source>
        <dbReference type="SAM" id="Phobius"/>
    </source>
</evidence>
<keyword evidence="2" id="KW-0812">Transmembrane</keyword>
<comment type="caution">
    <text evidence="3">The sequence shown here is derived from an EMBL/GenBank/DDBJ whole genome shotgun (WGS) entry which is preliminary data.</text>
</comment>
<feature type="non-terminal residue" evidence="3">
    <location>
        <position position="240"/>
    </location>
</feature>
<dbReference type="AlphaFoldDB" id="A0AAD3DMG0"/>
<protein>
    <submittedName>
        <fullName evidence="3">Uncharacterized protein</fullName>
    </submittedName>
</protein>
<keyword evidence="2" id="KW-1133">Transmembrane helix</keyword>
<dbReference type="Proteomes" id="UP001054857">
    <property type="component" value="Unassembled WGS sequence"/>
</dbReference>
<organism evidence="3 4">
    <name type="scientific">Astrephomene gubernaculifera</name>
    <dbReference type="NCBI Taxonomy" id="47775"/>
    <lineage>
        <taxon>Eukaryota</taxon>
        <taxon>Viridiplantae</taxon>
        <taxon>Chlorophyta</taxon>
        <taxon>core chlorophytes</taxon>
        <taxon>Chlorophyceae</taxon>
        <taxon>CS clade</taxon>
        <taxon>Chlamydomonadales</taxon>
        <taxon>Astrephomenaceae</taxon>
        <taxon>Astrephomene</taxon>
    </lineage>
</organism>
<gene>
    <name evidence="3" type="ORF">Agub_g5855</name>
</gene>
<keyword evidence="2" id="KW-0472">Membrane</keyword>
<name>A0AAD3DMG0_9CHLO</name>
<feature type="transmembrane region" description="Helical" evidence="2">
    <location>
        <begin position="48"/>
        <end position="75"/>
    </location>
</feature>
<feature type="region of interest" description="Disordered" evidence="1">
    <location>
        <begin position="217"/>
        <end position="240"/>
    </location>
</feature>
<keyword evidence="4" id="KW-1185">Reference proteome</keyword>
<accession>A0AAD3DMG0</accession>
<evidence type="ECO:0000313" key="3">
    <source>
        <dbReference type="EMBL" id="GFR44580.1"/>
    </source>
</evidence>
<feature type="compositionally biased region" description="Low complexity" evidence="1">
    <location>
        <begin position="219"/>
        <end position="233"/>
    </location>
</feature>